<feature type="compositionally biased region" description="Basic and acidic residues" evidence="6">
    <location>
        <begin position="1088"/>
        <end position="1099"/>
    </location>
</feature>
<feature type="transmembrane region" description="Helical" evidence="7">
    <location>
        <begin position="818"/>
        <end position="836"/>
    </location>
</feature>
<dbReference type="InterPro" id="IPR000082">
    <property type="entry name" value="SEA_dom"/>
</dbReference>
<reference evidence="11" key="1">
    <citation type="submission" date="2022-11" db="UniProtKB">
        <authorList>
            <consortium name="EnsemblMetazoa"/>
        </authorList>
    </citation>
    <scope>IDENTIFICATION</scope>
</reference>
<keyword evidence="4 7" id="KW-0472">Membrane</keyword>
<dbReference type="InterPro" id="IPR057244">
    <property type="entry name" value="GAIN_B"/>
</dbReference>
<dbReference type="InterPro" id="IPR058808">
    <property type="entry name" value="GAIN_ADGRA2/3"/>
</dbReference>
<feature type="transmembrane region" description="Helical" evidence="7">
    <location>
        <begin position="886"/>
        <end position="908"/>
    </location>
</feature>
<dbReference type="Pfam" id="PF01825">
    <property type="entry name" value="GPS"/>
    <property type="match status" value="1"/>
</dbReference>
<feature type="transmembrane region" description="Helical" evidence="7">
    <location>
        <begin position="842"/>
        <end position="866"/>
    </location>
</feature>
<dbReference type="InterPro" id="IPR007110">
    <property type="entry name" value="Ig-like_dom"/>
</dbReference>
<keyword evidence="12" id="KW-1185">Reference proteome</keyword>
<evidence type="ECO:0000256" key="3">
    <source>
        <dbReference type="ARBA" id="ARBA00022989"/>
    </source>
</evidence>
<dbReference type="InterPro" id="IPR046338">
    <property type="entry name" value="GAIN_dom_sf"/>
</dbReference>
<dbReference type="InterPro" id="IPR053066">
    <property type="entry name" value="ADGR_G7"/>
</dbReference>
<dbReference type="GeneID" id="119735330"/>
<dbReference type="Gene3D" id="1.20.1070.10">
    <property type="entry name" value="Rhodopsin 7-helix transmembrane proteins"/>
    <property type="match status" value="1"/>
</dbReference>
<dbReference type="OrthoDB" id="10037534at2759"/>
<evidence type="ECO:0000259" key="8">
    <source>
        <dbReference type="PROSITE" id="PS50221"/>
    </source>
</evidence>
<feature type="domain" description="Ig-like" evidence="10">
    <location>
        <begin position="199"/>
        <end position="269"/>
    </location>
</feature>
<dbReference type="Pfam" id="PF00002">
    <property type="entry name" value="7tm_2"/>
    <property type="match status" value="1"/>
</dbReference>
<feature type="region of interest" description="Disordered" evidence="6">
    <location>
        <begin position="1088"/>
        <end position="1138"/>
    </location>
</feature>
<dbReference type="CDD" id="cd15040">
    <property type="entry name" value="7tmB2_Adhesion"/>
    <property type="match status" value="1"/>
</dbReference>
<dbReference type="PROSITE" id="PS50261">
    <property type="entry name" value="G_PROTEIN_RECEP_F2_4"/>
    <property type="match status" value="1"/>
</dbReference>
<dbReference type="GO" id="GO:0004930">
    <property type="term" value="F:G protein-coupled receptor activity"/>
    <property type="evidence" value="ECO:0007669"/>
    <property type="project" value="InterPro"/>
</dbReference>
<feature type="transmembrane region" description="Helical" evidence="7">
    <location>
        <begin position="784"/>
        <end position="806"/>
    </location>
</feature>
<sequence>MGDIYFSEELKVYRSAPRCYSSHVLNSSCFDYNFNFNINRPAIAHKLSITFNSDTALLLKIIPIIAYDVRLRVPGIEYLLYYYNQEEHKDGYGKVNNVNDTAVKINLQLVPPVALKTGFFNMIFAIMPSQGVEDLLQRILMTAEVSVIECDQGDGCEGFFKEWSRLETEFKESKCGNGLQQEYLSYQQCRETAEPGPAPIVSSSAQYLIEVPSDLPSGQPFPVECHIENAATYEWYRTNADGQRDFVTNGYALIFPSFEELRDQGAYVCVGRGRGLLINVTAEYQAVVMKSGITTLMANTTFVNEVFTDDLRDASSVAFKNLTDKVRSKLPLNTIYPSVVSYDIVRFYNGSVIVDIKVVVHSPSNVSDADTISSLQRAMSTYASENSDIGLDPDTVKVVSLSSCAREILELEGQNVTFPQTRIGLNVELLEECAIDGKQGRVLISRACSGDFTQGAQWLVPVVGNCSVDVNGQLDLLKKITVTSDNVMEVSESLESLTSDASSVNGESVVLVADILDNIVKIQNPSPEVTSNVVHVASNLLEVDDEAFSSLPNGDSTSRIVQALETQISYVLEDGANFTAISRSLAVQALNIPPSSLDEGVGFVVIEGETTDGVLTNNSVSVYFSVSEFPPETVESSIHLPDEILLNHPTASSPVPISFIVYQTSTLFRSKLIAEAESTGSRLYVNSAVISATVAGVHIENLPADDPVVVIFYQNPLIEGEGAEVQCVFWDNQLQDGNGEWSTEGCRQFTSVSERTVCHCNHTTSFAVLVDIHGQKYSSLALDIISKIGCAVSIASLVFTIIIYLAIKSLREKTPSRILVCFSFSLLCLYLVFLIGIEQTSSRIGCIIVAVLMHYFTLSSMAWMGVEATNLYLKLVRVFNSNVVHFMVKASIAAWGLPVVIIGVILAVDYTAYENKNSCFLKPGAAFYYGQLLMIGLVFLYNAFIFVLIARRLTCKAKVIQSSTTKGKRSQMARRLQNMASISVLLGLTWAFGLLSVIESSNFAFQVLFCVFNSLQGLFIFLLFVLRQDNIRSKILGFFQKTPAPSGTLSSSAPNTKSQPRFNYVGNSDNEIQENVFDNRAIKMDEIVDKEENVSDKQAGDQSKNGENVEIEDDVHDNQATNQLKADVIVENEDNVSD</sequence>
<evidence type="ECO:0000256" key="1">
    <source>
        <dbReference type="ARBA" id="ARBA00004141"/>
    </source>
</evidence>
<dbReference type="SMART" id="SM00303">
    <property type="entry name" value="GPS"/>
    <property type="match status" value="1"/>
</dbReference>
<organism evidence="11 12">
    <name type="scientific">Patiria miniata</name>
    <name type="common">Bat star</name>
    <name type="synonym">Asterina miniata</name>
    <dbReference type="NCBI Taxonomy" id="46514"/>
    <lineage>
        <taxon>Eukaryota</taxon>
        <taxon>Metazoa</taxon>
        <taxon>Echinodermata</taxon>
        <taxon>Eleutherozoa</taxon>
        <taxon>Asterozoa</taxon>
        <taxon>Asteroidea</taxon>
        <taxon>Valvatacea</taxon>
        <taxon>Valvatida</taxon>
        <taxon>Asterinidae</taxon>
        <taxon>Patiria</taxon>
    </lineage>
</organism>
<proteinExistence type="predicted"/>
<evidence type="ECO:0000313" key="12">
    <source>
        <dbReference type="Proteomes" id="UP000887568"/>
    </source>
</evidence>
<evidence type="ECO:0000259" key="9">
    <source>
        <dbReference type="PROSITE" id="PS50261"/>
    </source>
</evidence>
<dbReference type="GO" id="GO:0007166">
    <property type="term" value="P:cell surface receptor signaling pathway"/>
    <property type="evidence" value="ECO:0007669"/>
    <property type="project" value="InterPro"/>
</dbReference>
<feature type="transmembrane region" description="Helical" evidence="7">
    <location>
        <begin position="1004"/>
        <end position="1026"/>
    </location>
</feature>
<dbReference type="SUPFAM" id="SSF81321">
    <property type="entry name" value="Family A G protein-coupled receptor-like"/>
    <property type="match status" value="1"/>
</dbReference>
<keyword evidence="3 7" id="KW-1133">Transmembrane helix</keyword>
<dbReference type="PRINTS" id="PR00249">
    <property type="entry name" value="GPCRSECRETIN"/>
</dbReference>
<comment type="subcellular location">
    <subcellularLocation>
        <location evidence="1">Membrane</location>
        <topology evidence="1">Multi-pass membrane protein</topology>
    </subcellularLocation>
</comment>
<feature type="domain" description="GAIN-B" evidence="8">
    <location>
        <begin position="613"/>
        <end position="776"/>
    </location>
</feature>
<evidence type="ECO:0000259" key="10">
    <source>
        <dbReference type="PROSITE" id="PS50835"/>
    </source>
</evidence>
<feature type="transmembrane region" description="Helical" evidence="7">
    <location>
        <begin position="976"/>
        <end position="998"/>
    </location>
</feature>
<dbReference type="InterPro" id="IPR017981">
    <property type="entry name" value="GPCR_2-like_7TM"/>
</dbReference>
<dbReference type="RefSeq" id="XP_038064956.1">
    <property type="nucleotide sequence ID" value="XM_038209028.1"/>
</dbReference>
<evidence type="ECO:0000256" key="7">
    <source>
        <dbReference type="SAM" id="Phobius"/>
    </source>
</evidence>
<name>A0A914AN78_PATMI</name>
<dbReference type="PROSITE" id="PS50221">
    <property type="entry name" value="GAIN_B"/>
    <property type="match status" value="1"/>
</dbReference>
<dbReference type="InterPro" id="IPR000203">
    <property type="entry name" value="GPS"/>
</dbReference>
<dbReference type="InterPro" id="IPR000832">
    <property type="entry name" value="GPCR_2_secretin-like"/>
</dbReference>
<feature type="domain" description="G-protein coupled receptors family 2 profile 2" evidence="9">
    <location>
        <begin position="782"/>
        <end position="1028"/>
    </location>
</feature>
<dbReference type="OMA" id="LCIERNT"/>
<dbReference type="AlphaFoldDB" id="A0A914AN78"/>
<dbReference type="PANTHER" id="PTHR47767:SF1">
    <property type="entry name" value="ADHESION G PROTEIN-COUPLED RECEPTOR G7"/>
    <property type="match status" value="1"/>
</dbReference>
<feature type="region of interest" description="Disordered" evidence="6">
    <location>
        <begin position="1044"/>
        <end position="1065"/>
    </location>
</feature>
<keyword evidence="5" id="KW-1015">Disulfide bond</keyword>
<dbReference type="PANTHER" id="PTHR47767">
    <property type="entry name" value="ADHESION G PROTEIN-COUPLED RECEPTOR G7"/>
    <property type="match status" value="1"/>
</dbReference>
<evidence type="ECO:0000256" key="2">
    <source>
        <dbReference type="ARBA" id="ARBA00022692"/>
    </source>
</evidence>
<dbReference type="Pfam" id="PF01390">
    <property type="entry name" value="SEA"/>
    <property type="match status" value="1"/>
</dbReference>
<evidence type="ECO:0000256" key="5">
    <source>
        <dbReference type="ARBA" id="ARBA00023157"/>
    </source>
</evidence>
<keyword evidence="2 7" id="KW-0812">Transmembrane</keyword>
<dbReference type="EnsemblMetazoa" id="XM_038209028.1">
    <property type="protein sequence ID" value="XP_038064956.1"/>
    <property type="gene ID" value="LOC119735330"/>
</dbReference>
<dbReference type="GO" id="GO:0016020">
    <property type="term" value="C:membrane"/>
    <property type="evidence" value="ECO:0007669"/>
    <property type="project" value="UniProtKB-SubCell"/>
</dbReference>
<feature type="transmembrane region" description="Helical" evidence="7">
    <location>
        <begin position="928"/>
        <end position="950"/>
    </location>
</feature>
<evidence type="ECO:0000256" key="6">
    <source>
        <dbReference type="SAM" id="MobiDB-lite"/>
    </source>
</evidence>
<dbReference type="Gene3D" id="2.60.220.50">
    <property type="match status" value="1"/>
</dbReference>
<evidence type="ECO:0000256" key="4">
    <source>
        <dbReference type="ARBA" id="ARBA00023136"/>
    </source>
</evidence>
<evidence type="ECO:0000313" key="11">
    <source>
        <dbReference type="EnsemblMetazoa" id="XP_038064956.1"/>
    </source>
</evidence>
<dbReference type="Proteomes" id="UP000887568">
    <property type="component" value="Unplaced"/>
</dbReference>
<dbReference type="PROSITE" id="PS50835">
    <property type="entry name" value="IG_LIKE"/>
    <property type="match status" value="1"/>
</dbReference>
<protein>
    <submittedName>
        <fullName evidence="11">Uncharacterized protein</fullName>
    </submittedName>
</protein>
<dbReference type="Pfam" id="PF26588">
    <property type="entry name" value="GAIN_ADGRA3"/>
    <property type="match status" value="1"/>
</dbReference>
<accession>A0A914AN78</accession>